<keyword evidence="5" id="KW-0539">Nucleus</keyword>
<evidence type="ECO:0000256" key="1">
    <source>
        <dbReference type="ARBA" id="ARBA00004123"/>
    </source>
</evidence>
<feature type="region of interest" description="Disordered" evidence="6">
    <location>
        <begin position="109"/>
        <end position="234"/>
    </location>
</feature>
<dbReference type="GO" id="GO:0005634">
    <property type="term" value="C:nucleus"/>
    <property type="evidence" value="ECO:0007669"/>
    <property type="project" value="UniProtKB-SubCell"/>
</dbReference>
<evidence type="ECO:0000313" key="7">
    <source>
        <dbReference type="EMBL" id="KAF9729054.1"/>
    </source>
</evidence>
<dbReference type="Proteomes" id="UP000756921">
    <property type="component" value="Unassembled WGS sequence"/>
</dbReference>
<feature type="compositionally biased region" description="Low complexity" evidence="6">
    <location>
        <begin position="176"/>
        <end position="191"/>
    </location>
</feature>
<evidence type="ECO:0000256" key="2">
    <source>
        <dbReference type="ARBA" id="ARBA00005330"/>
    </source>
</evidence>
<feature type="compositionally biased region" description="Basic residues" evidence="6">
    <location>
        <begin position="543"/>
        <end position="553"/>
    </location>
</feature>
<keyword evidence="4" id="KW-0804">Transcription</keyword>
<evidence type="ECO:0000256" key="5">
    <source>
        <dbReference type="ARBA" id="ARBA00023242"/>
    </source>
</evidence>
<dbReference type="InterPro" id="IPR019340">
    <property type="entry name" value="Histone_AcTrfase_su3"/>
</dbReference>
<proteinExistence type="inferred from homology"/>
<evidence type="ECO:0000256" key="4">
    <source>
        <dbReference type="ARBA" id="ARBA00023163"/>
    </source>
</evidence>
<dbReference type="Pfam" id="PF10198">
    <property type="entry name" value="Ada3"/>
    <property type="match status" value="1"/>
</dbReference>
<comment type="similarity">
    <text evidence="2">Belongs to the NGG1 family.</text>
</comment>
<dbReference type="GO" id="GO:0000124">
    <property type="term" value="C:SAGA complex"/>
    <property type="evidence" value="ECO:0007669"/>
    <property type="project" value="TreeGrafter"/>
</dbReference>
<dbReference type="GO" id="GO:0003713">
    <property type="term" value="F:transcription coactivator activity"/>
    <property type="evidence" value="ECO:0007669"/>
    <property type="project" value="TreeGrafter"/>
</dbReference>
<reference evidence="7" key="1">
    <citation type="journal article" date="2020" name="Mol. Plant Microbe Interact.">
        <title>Genome Sequence of the Biocontrol Agent Coniothyrium minitans strain Conio (IMI 134523).</title>
        <authorList>
            <person name="Patel D."/>
            <person name="Shittu T.A."/>
            <person name="Baroncelli R."/>
            <person name="Muthumeenakshi S."/>
            <person name="Osborne T.H."/>
            <person name="Janganan T.K."/>
            <person name="Sreenivasaprasad S."/>
        </authorList>
    </citation>
    <scope>NUCLEOTIDE SEQUENCE</scope>
    <source>
        <strain evidence="7">Conio</strain>
    </source>
</reference>
<keyword evidence="3" id="KW-0805">Transcription regulation</keyword>
<accession>A0A9P6KK37</accession>
<dbReference type="PANTHER" id="PTHR13556">
    <property type="entry name" value="TRANSCRIPTIONAL ADAPTER 3-RELATED"/>
    <property type="match status" value="1"/>
</dbReference>
<dbReference type="GO" id="GO:0006357">
    <property type="term" value="P:regulation of transcription by RNA polymerase II"/>
    <property type="evidence" value="ECO:0007669"/>
    <property type="project" value="TreeGrafter"/>
</dbReference>
<feature type="compositionally biased region" description="Basic and acidic residues" evidence="6">
    <location>
        <begin position="120"/>
        <end position="138"/>
    </location>
</feature>
<gene>
    <name evidence="7" type="ORF">PMIN01_12744</name>
</gene>
<feature type="compositionally biased region" description="Low complexity" evidence="6">
    <location>
        <begin position="1"/>
        <end position="21"/>
    </location>
</feature>
<comment type="subcellular location">
    <subcellularLocation>
        <location evidence="1">Nucleus</location>
    </subcellularLocation>
</comment>
<sequence>MSKNTSSKGKAKPGSKPLGAPRSRNTTPLPNVRNSVELSSSNSYFRTNINALSKRCNVTIEDVLDRPGGSSQSAQPVPSSALLISMREAIETKVLGNVQKRCDVSNSALRELQGLKKNRPSHDREKERTADKDAEERKHKLKKIKKAAAEDERPLAVGAHGVARQDGVDVHKADNSSTLSSPTSQAAPSAAGNGAVDAPSPTDTDASHQPPPAPAIPQFQTFGPDPSKFDDPTIYHIRDVTPGMSVEERREIYCVADYPASDLKDQTAGIPPDKDFSNAKPAAQVNASVFANHVEPYIRRLTEEDMAFLKERGDRLSPFVLPRRGARHYKDIWAEEDGQLYADHNDRLPPNEARGSYENMTDDFLMTEDISAGPLLTRMLALLRPEGRGTTGSSNDTTGINGDAMDIDEGAGAPIESNNDSSLPAATQLSELVQQGWKGPPVGTRTDYATLNERVLLETKHNGIITDADTELTAFDYDSHFDDEIAARLRVLQDELRKQSIVNGARKQRLLELTGIRVAQQEYNDIADDLDGQLNQAYLKRNRNIGKGKKQTKRPGGAGGGSHPVPNAGVTRPGVGEPIRTLMERRGQWSATVGPVVNYGKTGLPEDTIFPEDKMKDLENKEVEIWDNEADE</sequence>
<evidence type="ECO:0000313" key="8">
    <source>
        <dbReference type="Proteomes" id="UP000756921"/>
    </source>
</evidence>
<feature type="region of interest" description="Disordered" evidence="6">
    <location>
        <begin position="1"/>
        <end position="40"/>
    </location>
</feature>
<evidence type="ECO:0000256" key="3">
    <source>
        <dbReference type="ARBA" id="ARBA00023015"/>
    </source>
</evidence>
<feature type="compositionally biased region" description="Polar residues" evidence="6">
    <location>
        <begin position="23"/>
        <end position="40"/>
    </location>
</feature>
<organism evidence="7 8">
    <name type="scientific">Paraphaeosphaeria minitans</name>
    <dbReference type="NCBI Taxonomy" id="565426"/>
    <lineage>
        <taxon>Eukaryota</taxon>
        <taxon>Fungi</taxon>
        <taxon>Dikarya</taxon>
        <taxon>Ascomycota</taxon>
        <taxon>Pezizomycotina</taxon>
        <taxon>Dothideomycetes</taxon>
        <taxon>Pleosporomycetidae</taxon>
        <taxon>Pleosporales</taxon>
        <taxon>Massarineae</taxon>
        <taxon>Didymosphaeriaceae</taxon>
        <taxon>Paraphaeosphaeria</taxon>
    </lineage>
</organism>
<comment type="caution">
    <text evidence="7">The sequence shown here is derived from an EMBL/GenBank/DDBJ whole genome shotgun (WGS) entry which is preliminary data.</text>
</comment>
<keyword evidence="8" id="KW-1185">Reference proteome</keyword>
<feature type="region of interest" description="Disordered" evidence="6">
    <location>
        <begin position="543"/>
        <end position="575"/>
    </location>
</feature>
<dbReference type="EMBL" id="WJXW01000017">
    <property type="protein sequence ID" value="KAF9729054.1"/>
    <property type="molecule type" value="Genomic_DNA"/>
</dbReference>
<dbReference type="AlphaFoldDB" id="A0A9P6KK37"/>
<name>A0A9P6KK37_9PLEO</name>
<evidence type="ECO:0000256" key="6">
    <source>
        <dbReference type="SAM" id="MobiDB-lite"/>
    </source>
</evidence>
<protein>
    <submittedName>
        <fullName evidence="7">Chromatin-remodeling complexes subunit NGG1</fullName>
    </submittedName>
</protein>
<dbReference type="OrthoDB" id="1232at2759"/>
<dbReference type="PANTHER" id="PTHR13556:SF2">
    <property type="entry name" value="TRANSCRIPTIONAL ADAPTER 3"/>
    <property type="match status" value="1"/>
</dbReference>